<accession>A0AAD2D1H6</accession>
<sequence length="215" mass="24846">MVVLVDMDVFSDWRRGNLGVVQELWSFYRDSTSCFMPVVECHDSKDLTSAKKMVVESNFIKRIYSLDVNFDCYKIRQFDTYEARLMMISPFVVHEIKIRKMSISSKSLKKIFKTGWVVEGICFDECVLDLKSLNFDISPAYKIKELSFESPKLVENYCEMIPIEGLGRLIEAISATSLKDSLRKIHMGGCEIDFSTMRELTIQYGLDQVLCSWSC</sequence>
<reference evidence="1" key="1">
    <citation type="submission" date="2023-07" db="EMBL/GenBank/DDBJ databases">
        <authorList>
            <consortium name="AG Swart"/>
            <person name="Singh M."/>
            <person name="Singh A."/>
            <person name="Seah K."/>
            <person name="Emmerich C."/>
        </authorList>
    </citation>
    <scope>NUCLEOTIDE SEQUENCE</scope>
    <source>
        <strain evidence="1">DP1</strain>
    </source>
</reference>
<protein>
    <submittedName>
        <fullName evidence="1">Uncharacterized protein</fullName>
    </submittedName>
</protein>
<keyword evidence="2" id="KW-1185">Reference proteome</keyword>
<dbReference type="Proteomes" id="UP001295684">
    <property type="component" value="Unassembled WGS sequence"/>
</dbReference>
<dbReference type="AlphaFoldDB" id="A0AAD2D1H6"/>
<name>A0AAD2D1H6_EUPCR</name>
<comment type="caution">
    <text evidence="1">The sequence shown here is derived from an EMBL/GenBank/DDBJ whole genome shotgun (WGS) entry which is preliminary data.</text>
</comment>
<evidence type="ECO:0000313" key="1">
    <source>
        <dbReference type="EMBL" id="CAI2376432.1"/>
    </source>
</evidence>
<gene>
    <name evidence="1" type="ORF">ECRASSUSDP1_LOCUS17802</name>
</gene>
<dbReference type="EMBL" id="CAMPGE010017992">
    <property type="protein sequence ID" value="CAI2376432.1"/>
    <property type="molecule type" value="Genomic_DNA"/>
</dbReference>
<organism evidence="1 2">
    <name type="scientific">Euplotes crassus</name>
    <dbReference type="NCBI Taxonomy" id="5936"/>
    <lineage>
        <taxon>Eukaryota</taxon>
        <taxon>Sar</taxon>
        <taxon>Alveolata</taxon>
        <taxon>Ciliophora</taxon>
        <taxon>Intramacronucleata</taxon>
        <taxon>Spirotrichea</taxon>
        <taxon>Hypotrichia</taxon>
        <taxon>Euplotida</taxon>
        <taxon>Euplotidae</taxon>
        <taxon>Moneuplotes</taxon>
    </lineage>
</organism>
<evidence type="ECO:0000313" key="2">
    <source>
        <dbReference type="Proteomes" id="UP001295684"/>
    </source>
</evidence>
<proteinExistence type="predicted"/>